<dbReference type="GO" id="GO:0016705">
    <property type="term" value="F:oxidoreductase activity, acting on paired donors, with incorporation or reduction of molecular oxygen"/>
    <property type="evidence" value="ECO:0007669"/>
    <property type="project" value="InterPro"/>
</dbReference>
<dbReference type="AlphaFoldDB" id="A0A9P5P1Y1"/>
<proteinExistence type="predicted"/>
<evidence type="ECO:0000256" key="2">
    <source>
        <dbReference type="SAM" id="Phobius"/>
    </source>
</evidence>
<dbReference type="OrthoDB" id="3171356at2759"/>
<evidence type="ECO:0000256" key="1">
    <source>
        <dbReference type="ARBA" id="ARBA00005179"/>
    </source>
</evidence>
<protein>
    <recommendedName>
        <fullName evidence="5">Cytochrome P450</fullName>
    </recommendedName>
</protein>
<keyword evidence="2" id="KW-1133">Transmembrane helix</keyword>
<name>A0A9P5P1Y1_GYMJU</name>
<dbReference type="InterPro" id="IPR050121">
    <property type="entry name" value="Cytochrome_P450_monoxygenase"/>
</dbReference>
<dbReference type="EMBL" id="JADNYJ010000001">
    <property type="protein sequence ID" value="KAF8914082.1"/>
    <property type="molecule type" value="Genomic_DNA"/>
</dbReference>
<dbReference type="PANTHER" id="PTHR24305:SF234">
    <property type="entry name" value="CYTOCHROME P450"/>
    <property type="match status" value="1"/>
</dbReference>
<comment type="caution">
    <text evidence="3">The sequence shown here is derived from an EMBL/GenBank/DDBJ whole genome shotgun (WGS) entry which is preliminary data.</text>
</comment>
<dbReference type="PANTHER" id="PTHR24305">
    <property type="entry name" value="CYTOCHROME P450"/>
    <property type="match status" value="1"/>
</dbReference>
<dbReference type="Gene3D" id="1.10.630.10">
    <property type="entry name" value="Cytochrome P450"/>
    <property type="match status" value="1"/>
</dbReference>
<keyword evidence="2" id="KW-0812">Transmembrane</keyword>
<gene>
    <name evidence="3" type="ORF">CPB84DRAFT_53434</name>
</gene>
<comment type="pathway">
    <text evidence="1">Secondary metabolite biosynthesis.</text>
</comment>
<keyword evidence="2" id="KW-0472">Membrane</keyword>
<keyword evidence="4" id="KW-1185">Reference proteome</keyword>
<reference evidence="3" key="1">
    <citation type="submission" date="2020-11" db="EMBL/GenBank/DDBJ databases">
        <authorList>
            <consortium name="DOE Joint Genome Institute"/>
            <person name="Ahrendt S."/>
            <person name="Riley R."/>
            <person name="Andreopoulos W."/>
            <person name="LaButti K."/>
            <person name="Pangilinan J."/>
            <person name="Ruiz-duenas F.J."/>
            <person name="Barrasa J.M."/>
            <person name="Sanchez-Garcia M."/>
            <person name="Camarero S."/>
            <person name="Miyauchi S."/>
            <person name="Serrano A."/>
            <person name="Linde D."/>
            <person name="Babiker R."/>
            <person name="Drula E."/>
            <person name="Ayuso-Fernandez I."/>
            <person name="Pacheco R."/>
            <person name="Padilla G."/>
            <person name="Ferreira P."/>
            <person name="Barriuso J."/>
            <person name="Kellner H."/>
            <person name="Castanera R."/>
            <person name="Alfaro M."/>
            <person name="Ramirez L."/>
            <person name="Pisabarro A.G."/>
            <person name="Kuo A."/>
            <person name="Tritt A."/>
            <person name="Lipzen A."/>
            <person name="He G."/>
            <person name="Yan M."/>
            <person name="Ng V."/>
            <person name="Cullen D."/>
            <person name="Martin F."/>
            <person name="Rosso M.-N."/>
            <person name="Henrissat B."/>
            <person name="Hibbett D."/>
            <person name="Martinez A.T."/>
            <person name="Grigoriev I.V."/>
        </authorList>
    </citation>
    <scope>NUCLEOTIDE SEQUENCE</scope>
    <source>
        <strain evidence="3">AH 44721</strain>
    </source>
</reference>
<accession>A0A9P5P1Y1</accession>
<dbReference type="GO" id="GO:0005506">
    <property type="term" value="F:iron ion binding"/>
    <property type="evidence" value="ECO:0007669"/>
    <property type="project" value="InterPro"/>
</dbReference>
<evidence type="ECO:0000313" key="4">
    <source>
        <dbReference type="Proteomes" id="UP000724874"/>
    </source>
</evidence>
<sequence>MNILREIPIRLCRVDVVIVLSLVVLALRIIRRLFFHPLSSFPGPRLAAISSYYKTYYEVVKDGALLDQIDYMHAVYGPVVRVGPNELHFADYRAYFDIYSVGLHLTKDPKFYSCFGAGGSAFGAIDPYASKARRAFMHIFLSRRAVINLEPMIQQKIQRLITRLASAHEPTTFSLPFAVLHWTSSPHICSDIVWML</sequence>
<dbReference type="GO" id="GO:0004497">
    <property type="term" value="F:monooxygenase activity"/>
    <property type="evidence" value="ECO:0007669"/>
    <property type="project" value="InterPro"/>
</dbReference>
<organism evidence="3 4">
    <name type="scientific">Gymnopilus junonius</name>
    <name type="common">Spectacular rustgill mushroom</name>
    <name type="synonym">Gymnopilus spectabilis subsp. junonius</name>
    <dbReference type="NCBI Taxonomy" id="109634"/>
    <lineage>
        <taxon>Eukaryota</taxon>
        <taxon>Fungi</taxon>
        <taxon>Dikarya</taxon>
        <taxon>Basidiomycota</taxon>
        <taxon>Agaricomycotina</taxon>
        <taxon>Agaricomycetes</taxon>
        <taxon>Agaricomycetidae</taxon>
        <taxon>Agaricales</taxon>
        <taxon>Agaricineae</taxon>
        <taxon>Hymenogastraceae</taxon>
        <taxon>Gymnopilus</taxon>
    </lineage>
</organism>
<dbReference type="InterPro" id="IPR036396">
    <property type="entry name" value="Cyt_P450_sf"/>
</dbReference>
<dbReference type="GO" id="GO:0020037">
    <property type="term" value="F:heme binding"/>
    <property type="evidence" value="ECO:0007669"/>
    <property type="project" value="InterPro"/>
</dbReference>
<dbReference type="Proteomes" id="UP000724874">
    <property type="component" value="Unassembled WGS sequence"/>
</dbReference>
<evidence type="ECO:0000313" key="3">
    <source>
        <dbReference type="EMBL" id="KAF8914082.1"/>
    </source>
</evidence>
<evidence type="ECO:0008006" key="5">
    <source>
        <dbReference type="Google" id="ProtNLM"/>
    </source>
</evidence>
<dbReference type="SUPFAM" id="SSF48264">
    <property type="entry name" value="Cytochrome P450"/>
    <property type="match status" value="1"/>
</dbReference>
<feature type="transmembrane region" description="Helical" evidence="2">
    <location>
        <begin position="12"/>
        <end position="30"/>
    </location>
</feature>